<keyword evidence="2" id="KW-0479">Metal-binding</keyword>
<dbReference type="GO" id="GO:0008270">
    <property type="term" value="F:zinc ion binding"/>
    <property type="evidence" value="ECO:0007669"/>
    <property type="project" value="UniProtKB-KW"/>
</dbReference>
<dbReference type="PANTHER" id="PTHR12522:SF4">
    <property type="entry name" value="ZINC FINGER PROTEIN ELBOW"/>
    <property type="match status" value="1"/>
</dbReference>
<dbReference type="PROSITE" id="PS50157">
    <property type="entry name" value="ZINC_FINGER_C2H2_2"/>
    <property type="match status" value="1"/>
</dbReference>
<feature type="region of interest" description="Disordered" evidence="6">
    <location>
        <begin position="1"/>
        <end position="38"/>
    </location>
</feature>
<accession>A0AA88LIW1</accession>
<dbReference type="Gene3D" id="3.30.160.60">
    <property type="entry name" value="Classic Zinc Finger"/>
    <property type="match status" value="1"/>
</dbReference>
<evidence type="ECO:0000256" key="2">
    <source>
        <dbReference type="ARBA" id="ARBA00022723"/>
    </source>
</evidence>
<dbReference type="InterPro" id="IPR013087">
    <property type="entry name" value="Znf_C2H2_type"/>
</dbReference>
<evidence type="ECO:0000256" key="5">
    <source>
        <dbReference type="PROSITE-ProRule" id="PRU00042"/>
    </source>
</evidence>
<organism evidence="8 9">
    <name type="scientific">Artemia franciscana</name>
    <name type="common">Brine shrimp</name>
    <name type="synonym">Artemia sanfranciscana</name>
    <dbReference type="NCBI Taxonomy" id="6661"/>
    <lineage>
        <taxon>Eukaryota</taxon>
        <taxon>Metazoa</taxon>
        <taxon>Ecdysozoa</taxon>
        <taxon>Arthropoda</taxon>
        <taxon>Crustacea</taxon>
        <taxon>Branchiopoda</taxon>
        <taxon>Anostraca</taxon>
        <taxon>Artemiidae</taxon>
        <taxon>Artemia</taxon>
    </lineage>
</organism>
<feature type="compositionally biased region" description="Low complexity" evidence="6">
    <location>
        <begin position="1"/>
        <end position="19"/>
    </location>
</feature>
<comment type="similarity">
    <text evidence="1">Belongs to the Elbow/Noc family.</text>
</comment>
<evidence type="ECO:0000313" key="9">
    <source>
        <dbReference type="Proteomes" id="UP001187531"/>
    </source>
</evidence>
<feature type="region of interest" description="Disordered" evidence="6">
    <location>
        <begin position="55"/>
        <end position="131"/>
    </location>
</feature>
<evidence type="ECO:0000313" key="8">
    <source>
        <dbReference type="EMBL" id="KAK2725426.1"/>
    </source>
</evidence>
<dbReference type="AlphaFoldDB" id="A0AA88LIW1"/>
<dbReference type="Proteomes" id="UP001187531">
    <property type="component" value="Unassembled WGS sequence"/>
</dbReference>
<feature type="compositionally biased region" description="Basic and acidic residues" evidence="6">
    <location>
        <begin position="61"/>
        <end position="74"/>
    </location>
</feature>
<comment type="caution">
    <text evidence="8">The sequence shown here is derived from an EMBL/GenBank/DDBJ whole genome shotgun (WGS) entry which is preliminary data.</text>
</comment>
<dbReference type="InterPro" id="IPR036236">
    <property type="entry name" value="Znf_C2H2_sf"/>
</dbReference>
<keyword evidence="3 5" id="KW-0863">Zinc-finger</keyword>
<dbReference type="EMBL" id="JAVRJZ010000002">
    <property type="protein sequence ID" value="KAK2725426.1"/>
    <property type="molecule type" value="Genomic_DNA"/>
</dbReference>
<evidence type="ECO:0000256" key="4">
    <source>
        <dbReference type="ARBA" id="ARBA00022833"/>
    </source>
</evidence>
<evidence type="ECO:0000256" key="1">
    <source>
        <dbReference type="ARBA" id="ARBA00010144"/>
    </source>
</evidence>
<dbReference type="GO" id="GO:0005634">
    <property type="term" value="C:nucleus"/>
    <property type="evidence" value="ECO:0007669"/>
    <property type="project" value="TreeGrafter"/>
</dbReference>
<dbReference type="InterPro" id="IPR051520">
    <property type="entry name" value="Elbow/Noc_ZnFinger"/>
</dbReference>
<feature type="compositionally biased region" description="Low complexity" evidence="6">
    <location>
        <begin position="107"/>
        <end position="116"/>
    </location>
</feature>
<evidence type="ECO:0000256" key="3">
    <source>
        <dbReference type="ARBA" id="ARBA00022771"/>
    </source>
</evidence>
<feature type="compositionally biased region" description="Basic and acidic residues" evidence="6">
    <location>
        <begin position="84"/>
        <end position="94"/>
    </location>
</feature>
<name>A0AA88LIW1_ARTSF</name>
<protein>
    <recommendedName>
        <fullName evidence="7">C2H2-type domain-containing protein</fullName>
    </recommendedName>
</protein>
<keyword evidence="4" id="KW-0862">Zinc</keyword>
<evidence type="ECO:0000256" key="6">
    <source>
        <dbReference type="SAM" id="MobiDB-lite"/>
    </source>
</evidence>
<dbReference type="SUPFAM" id="SSF57667">
    <property type="entry name" value="beta-beta-alpha zinc fingers"/>
    <property type="match status" value="1"/>
</dbReference>
<proteinExistence type="inferred from homology"/>
<gene>
    <name evidence="8" type="ORF">QYM36_000057</name>
</gene>
<keyword evidence="9" id="KW-1185">Reference proteome</keyword>
<dbReference type="GO" id="GO:0045892">
    <property type="term" value="P:negative regulation of DNA-templated transcription"/>
    <property type="evidence" value="ECO:0007669"/>
    <property type="project" value="TreeGrafter"/>
</dbReference>
<reference evidence="8" key="1">
    <citation type="submission" date="2023-07" db="EMBL/GenBank/DDBJ databases">
        <title>Chromosome-level genome assembly of Artemia franciscana.</title>
        <authorList>
            <person name="Jo E."/>
        </authorList>
    </citation>
    <scope>NUCLEOTIDE SEQUENCE</scope>
    <source>
        <tissue evidence="8">Whole body</tissue>
    </source>
</reference>
<sequence length="443" mass="46141">MVVLESSGASTSSVSQQGSNQYLQPDLMGPFNSSMDSKTSPLALLAQTCNQIGADITPVKSLEKPKNFDKDSKKCSSPTTGRTTSEKKEDDRQKTSQSPSSQKADVRSSSSRPTSSQANEQKLPTPSGDPLDAYRMMGLSAAYNPFGAYAGLDPAAAAALGVGLPMRSPYPFPGYPTSQLHGLGLAIPTSMSQLSAAAMLNYARPKPTECRDPYCTTCPPTQHASASNSVCPLGCAQCDHPKVPIPSTTPANQTVSAPSERPSTPKPYVCNWVAGTDYCGKKFVSSDELLQHLRTHTSSSGEPSTSYSSTLAAAAAANPLLSRGYPHLSHLAAASRYHPYAKPSPLSSPSGMSLPNLTGYPGASSTNSHPMFFGSGLSPFAGLPGSANHMALGHLGSLSPSSSLQSLGLGSMPPSFGLGSSLPTHPALASYYSSQLSLYGQRP</sequence>
<dbReference type="PANTHER" id="PTHR12522">
    <property type="entry name" value="ZINC-FINGER PROTEIN NOLZ1-RELATED"/>
    <property type="match status" value="1"/>
</dbReference>
<feature type="domain" description="C2H2-type" evidence="7">
    <location>
        <begin position="268"/>
        <end position="301"/>
    </location>
</feature>
<evidence type="ECO:0000259" key="7">
    <source>
        <dbReference type="PROSITE" id="PS50157"/>
    </source>
</evidence>